<feature type="domain" description="Glycoside hydrolase family 3 N-terminal" evidence="8">
    <location>
        <begin position="111"/>
        <end position="422"/>
    </location>
</feature>
<sequence>MVRVSTTPRRVAAALVVVTTLLVSGCSGAGQRPGSSPSAAPTTEAAPTTQAAPPSTAPPEDPATRAAALVAELADEDLVGQVLMPYAYGDQATKVSAGSAAGNQALGAVDTPAQMIEKYRLGGLILVGFSADDPTQGNQETTNVDNPKQVRKLTTGLRTAAGKLPAGAAPFLIGTDQEYGVVTRITDGVTMLPSALGAGAANDPALTEAAWRAAGTELAAMGVNVDFAPVADVLVTRSTVIGSRSFGADPQRAANQVGGAVRGLQTAGVAATLKHFPGHGHSAVDSHKDLPVLEQSRGKLAAEAWPPFTAGIEAGALAVMSAHLDVRSVDPGVAATFSYKLLTEVLRGELGFQGVVITDGMNMPPARRFGPGEAAVRALKAGNDLILMPPNVGQAYDGLLAALRDGSLPRSRLVEAATRVLTMKFTLADRPTPELSTLGSKAHRAAAGALAAGAVTVLRGKCDTSGVRGPVTVTSSDGRAHTRAALTEALTSAGMKVVPSGGTVVHLVGYGDGASDLRADAAVTVAMDTPYVLARASSPTLLATYSSSRASMAALADVLAGKARPQGRSPVKVSGLPATTCSG</sequence>
<evidence type="ECO:0000256" key="5">
    <source>
        <dbReference type="ARBA" id="ARBA00023295"/>
    </source>
</evidence>
<dbReference type="PANTHER" id="PTHR30480">
    <property type="entry name" value="BETA-HEXOSAMINIDASE-RELATED"/>
    <property type="match status" value="1"/>
</dbReference>
<name>A0A1H7CL19_9ACTN</name>
<evidence type="ECO:0000256" key="7">
    <source>
        <dbReference type="SAM" id="SignalP"/>
    </source>
</evidence>
<dbReference type="SUPFAM" id="SSF51445">
    <property type="entry name" value="(Trans)glycosidases"/>
    <property type="match status" value="1"/>
</dbReference>
<evidence type="ECO:0000256" key="1">
    <source>
        <dbReference type="ARBA" id="ARBA00001231"/>
    </source>
</evidence>
<feature type="signal peptide" evidence="7">
    <location>
        <begin position="1"/>
        <end position="29"/>
    </location>
</feature>
<keyword evidence="4" id="KW-0378">Hydrolase</keyword>
<dbReference type="InterPro" id="IPR001764">
    <property type="entry name" value="Glyco_hydro_3_N"/>
</dbReference>
<feature type="region of interest" description="Disordered" evidence="6">
    <location>
        <begin position="26"/>
        <end position="64"/>
    </location>
</feature>
<accession>A0A1H7CL19</accession>
<dbReference type="EC" id="3.2.1.52" evidence="3"/>
<dbReference type="STRING" id="1144548.SAMN05443287_10973"/>
<keyword evidence="5" id="KW-0326">Glycosidase</keyword>
<comment type="similarity">
    <text evidence="2">Belongs to the glycosyl hydrolase 3 family.</text>
</comment>
<feature type="chain" id="PRO_5011639719" description="beta-N-acetylhexosaminidase" evidence="7">
    <location>
        <begin position="30"/>
        <end position="583"/>
    </location>
</feature>
<dbReference type="InterPro" id="IPR036881">
    <property type="entry name" value="Glyco_hydro_3_C_sf"/>
</dbReference>
<dbReference type="Gene3D" id="3.40.50.1700">
    <property type="entry name" value="Glycoside hydrolase family 3 C-terminal domain"/>
    <property type="match status" value="1"/>
</dbReference>
<dbReference type="InterPro" id="IPR050226">
    <property type="entry name" value="NagZ_Beta-hexosaminidase"/>
</dbReference>
<dbReference type="OrthoDB" id="9805821at2"/>
<evidence type="ECO:0000256" key="2">
    <source>
        <dbReference type="ARBA" id="ARBA00005336"/>
    </source>
</evidence>
<dbReference type="PROSITE" id="PS00775">
    <property type="entry name" value="GLYCOSYL_HYDROL_F3"/>
    <property type="match status" value="1"/>
</dbReference>
<evidence type="ECO:0000256" key="4">
    <source>
        <dbReference type="ARBA" id="ARBA00022801"/>
    </source>
</evidence>
<evidence type="ECO:0000313" key="10">
    <source>
        <dbReference type="Proteomes" id="UP000198707"/>
    </source>
</evidence>
<dbReference type="GO" id="GO:0005975">
    <property type="term" value="P:carbohydrate metabolic process"/>
    <property type="evidence" value="ECO:0007669"/>
    <property type="project" value="InterPro"/>
</dbReference>
<feature type="compositionally biased region" description="Low complexity" evidence="6">
    <location>
        <begin position="35"/>
        <end position="54"/>
    </location>
</feature>
<dbReference type="AlphaFoldDB" id="A0A1H7CL19"/>
<dbReference type="GO" id="GO:0004563">
    <property type="term" value="F:beta-N-acetylhexosaminidase activity"/>
    <property type="evidence" value="ECO:0007669"/>
    <property type="project" value="UniProtKB-EC"/>
</dbReference>
<evidence type="ECO:0000313" key="9">
    <source>
        <dbReference type="EMBL" id="SEJ87380.1"/>
    </source>
</evidence>
<dbReference type="Proteomes" id="UP000198707">
    <property type="component" value="Unassembled WGS sequence"/>
</dbReference>
<dbReference type="InterPro" id="IPR017853">
    <property type="entry name" value="GH"/>
</dbReference>
<dbReference type="Gene3D" id="3.20.20.300">
    <property type="entry name" value="Glycoside hydrolase, family 3, N-terminal domain"/>
    <property type="match status" value="1"/>
</dbReference>
<dbReference type="PANTHER" id="PTHR30480:SF13">
    <property type="entry name" value="BETA-HEXOSAMINIDASE"/>
    <property type="match status" value="1"/>
</dbReference>
<dbReference type="PROSITE" id="PS51257">
    <property type="entry name" value="PROKAR_LIPOPROTEIN"/>
    <property type="match status" value="1"/>
</dbReference>
<dbReference type="Pfam" id="PF00933">
    <property type="entry name" value="Glyco_hydro_3"/>
    <property type="match status" value="1"/>
</dbReference>
<dbReference type="GO" id="GO:0009254">
    <property type="term" value="P:peptidoglycan turnover"/>
    <property type="evidence" value="ECO:0007669"/>
    <property type="project" value="TreeGrafter"/>
</dbReference>
<keyword evidence="7" id="KW-0732">Signal</keyword>
<keyword evidence="10" id="KW-1185">Reference proteome</keyword>
<reference evidence="10" key="1">
    <citation type="submission" date="2016-10" db="EMBL/GenBank/DDBJ databases">
        <authorList>
            <person name="Varghese N."/>
            <person name="Submissions S."/>
        </authorList>
    </citation>
    <scope>NUCLEOTIDE SEQUENCE [LARGE SCALE GENOMIC DNA]</scope>
    <source>
        <strain evidence="10">CGMCC 4.7038</strain>
    </source>
</reference>
<dbReference type="InterPro" id="IPR019800">
    <property type="entry name" value="Glyco_hydro_3_AS"/>
</dbReference>
<evidence type="ECO:0000256" key="3">
    <source>
        <dbReference type="ARBA" id="ARBA00012663"/>
    </source>
</evidence>
<gene>
    <name evidence="9" type="ORF">SAMN05443287_10973</name>
</gene>
<proteinExistence type="inferred from homology"/>
<dbReference type="RefSeq" id="WP_092381894.1">
    <property type="nucleotide sequence ID" value="NZ_BOPI01000016.1"/>
</dbReference>
<protein>
    <recommendedName>
        <fullName evidence="3">beta-N-acetylhexosaminidase</fullName>
        <ecNumber evidence="3">3.2.1.52</ecNumber>
    </recommendedName>
</protein>
<dbReference type="InterPro" id="IPR036962">
    <property type="entry name" value="Glyco_hydro_3_N_sf"/>
</dbReference>
<evidence type="ECO:0000259" key="8">
    <source>
        <dbReference type="Pfam" id="PF00933"/>
    </source>
</evidence>
<dbReference type="EMBL" id="FNYV01000009">
    <property type="protein sequence ID" value="SEJ87380.1"/>
    <property type="molecule type" value="Genomic_DNA"/>
</dbReference>
<organism evidence="9 10">
    <name type="scientific">Micromonospora phaseoli</name>
    <dbReference type="NCBI Taxonomy" id="1144548"/>
    <lineage>
        <taxon>Bacteria</taxon>
        <taxon>Bacillati</taxon>
        <taxon>Actinomycetota</taxon>
        <taxon>Actinomycetes</taxon>
        <taxon>Micromonosporales</taxon>
        <taxon>Micromonosporaceae</taxon>
        <taxon>Micromonospora</taxon>
    </lineage>
</organism>
<dbReference type="PRINTS" id="PR00133">
    <property type="entry name" value="GLHYDRLASE3"/>
</dbReference>
<comment type="catalytic activity">
    <reaction evidence="1">
        <text>Hydrolysis of terminal non-reducing N-acetyl-D-hexosamine residues in N-acetyl-beta-D-hexosaminides.</text>
        <dbReference type="EC" id="3.2.1.52"/>
    </reaction>
</comment>
<evidence type="ECO:0000256" key="6">
    <source>
        <dbReference type="SAM" id="MobiDB-lite"/>
    </source>
</evidence>